<dbReference type="Gene3D" id="1.20.1280.50">
    <property type="match status" value="1"/>
</dbReference>
<dbReference type="CDD" id="cd09917">
    <property type="entry name" value="F-box_SF"/>
    <property type="match status" value="1"/>
</dbReference>
<organism evidence="1 2">
    <name type="scientific">Pyrenophora teres f. teres</name>
    <dbReference type="NCBI Taxonomy" id="97479"/>
    <lineage>
        <taxon>Eukaryota</taxon>
        <taxon>Fungi</taxon>
        <taxon>Dikarya</taxon>
        <taxon>Ascomycota</taxon>
        <taxon>Pezizomycotina</taxon>
        <taxon>Dothideomycetes</taxon>
        <taxon>Pleosporomycetidae</taxon>
        <taxon>Pleosporales</taxon>
        <taxon>Pleosporineae</taxon>
        <taxon>Pleosporaceae</taxon>
        <taxon>Pyrenophora</taxon>
    </lineage>
</organism>
<gene>
    <name evidence="1" type="ORF">PTTW11_09767</name>
</gene>
<proteinExistence type="predicted"/>
<dbReference type="Pfam" id="PF00646">
    <property type="entry name" value="F-box"/>
    <property type="match status" value="1"/>
</dbReference>
<dbReference type="InterPro" id="IPR036047">
    <property type="entry name" value="F-box-like_dom_sf"/>
</dbReference>
<dbReference type="Proteomes" id="UP000472372">
    <property type="component" value="Chromosome 9"/>
</dbReference>
<evidence type="ECO:0000313" key="1">
    <source>
        <dbReference type="EMBL" id="CAE7207956.1"/>
    </source>
</evidence>
<dbReference type="AlphaFoldDB" id="A0A6S6WEF2"/>
<dbReference type="SUPFAM" id="SSF81383">
    <property type="entry name" value="F-box domain"/>
    <property type="match status" value="1"/>
</dbReference>
<evidence type="ECO:0000313" key="2">
    <source>
        <dbReference type="Proteomes" id="UP000472372"/>
    </source>
</evidence>
<dbReference type="EMBL" id="HG992985">
    <property type="protein sequence ID" value="CAE7207956.1"/>
    <property type="molecule type" value="Genomic_DNA"/>
</dbReference>
<dbReference type="InterPro" id="IPR001810">
    <property type="entry name" value="F-box_dom"/>
</dbReference>
<reference evidence="1" key="1">
    <citation type="submission" date="2021-02" db="EMBL/GenBank/DDBJ databases">
        <authorList>
            <person name="Syme A R."/>
            <person name="Syme A R."/>
            <person name="Moolhuijzen P."/>
        </authorList>
    </citation>
    <scope>NUCLEOTIDE SEQUENCE</scope>
    <source>
        <strain evidence="1">W1-1</strain>
    </source>
</reference>
<protein>
    <submittedName>
        <fullName evidence="1">F-box multi-domain protein</fullName>
    </submittedName>
</protein>
<dbReference type="PROSITE" id="PS50181">
    <property type="entry name" value="FBOX"/>
    <property type="match status" value="1"/>
</dbReference>
<dbReference type="Gene3D" id="3.80.10.10">
    <property type="entry name" value="Ribonuclease Inhibitor"/>
    <property type="match status" value="1"/>
</dbReference>
<dbReference type="InterPro" id="IPR032675">
    <property type="entry name" value="LRR_dom_sf"/>
</dbReference>
<name>A0A6S6WEF2_9PLEO</name>
<accession>A0A6S6WEF2</accession>
<dbReference type="SUPFAM" id="SSF52047">
    <property type="entry name" value="RNI-like"/>
    <property type="match status" value="1"/>
</dbReference>
<sequence>MLPHLLSLPTELLHNILTPLPLHSLLSFSQTCHQARTLANTNLHTISLCIVPPSSPSFPSFSHPDKTSPLSQPQPYDICLHIPRQETYDHTTLFNFQSALVSSLLRRHGTMLQTLELSVWGWTVGMALALKDLRALRTLRVRVENVTGVYRNLSRKWIAVQRAEEKKAWEILVGSGKEHEEGKGKEVAIVDKRKRRRERGFWSERLTTLEFENCDVSAGQLGVVLGRSQRCREVRLDGCNFLDRELWTVLGEWRGRSGLEKLAVVDCGGRIGEEAGTAIGFMGGLKHLNLYDCQEQDPGSMQQCNDDLWRITEFIAPASARGFGQNMVIEVDPEYM</sequence>